<evidence type="ECO:0000259" key="3">
    <source>
        <dbReference type="PROSITE" id="PS51096"/>
    </source>
</evidence>
<proteinExistence type="predicted"/>
<sequence>MPRLFVIAHAPLASALRSVAAHIFPDQAAAMAICDVSGEQSAEEVEQAALEQLGPSGETEWLILTDVFGATPCNVARRLGERPGTRVLVGVNVPMMWRALGHVQEPLEKLTALAAAGASQGVMQLASARPQNQALKPASHDPDDHHDQQ</sequence>
<comment type="caution">
    <text evidence="4">The sequence shown here is derived from an EMBL/GenBank/DDBJ whole genome shotgun (WGS) entry which is preliminary data.</text>
</comment>
<evidence type="ECO:0000256" key="2">
    <source>
        <dbReference type="SAM" id="MobiDB-lite"/>
    </source>
</evidence>
<feature type="domain" description="PTS EIIA type-4" evidence="3">
    <location>
        <begin position="1"/>
        <end position="122"/>
    </location>
</feature>
<dbReference type="PANTHER" id="PTHR33799">
    <property type="entry name" value="PTS PERMEASE-RELATED-RELATED"/>
    <property type="match status" value="1"/>
</dbReference>
<dbReference type="Gene3D" id="3.40.50.510">
    <property type="entry name" value="Phosphotransferase system, mannose-type IIA component"/>
    <property type="match status" value="1"/>
</dbReference>
<evidence type="ECO:0000256" key="1">
    <source>
        <dbReference type="ARBA" id="ARBA00022679"/>
    </source>
</evidence>
<evidence type="ECO:0000313" key="4">
    <source>
        <dbReference type="EMBL" id="NRF66117.1"/>
    </source>
</evidence>
<organism evidence="4 5">
    <name type="scientific">Pseudaquabacterium terrae</name>
    <dbReference type="NCBI Taxonomy" id="2732868"/>
    <lineage>
        <taxon>Bacteria</taxon>
        <taxon>Pseudomonadati</taxon>
        <taxon>Pseudomonadota</taxon>
        <taxon>Betaproteobacteria</taxon>
        <taxon>Burkholderiales</taxon>
        <taxon>Sphaerotilaceae</taxon>
        <taxon>Pseudaquabacterium</taxon>
    </lineage>
</organism>
<dbReference type="RefSeq" id="WP_173120750.1">
    <property type="nucleotide sequence ID" value="NZ_JABRWJ010000001.1"/>
</dbReference>
<dbReference type="InterPro" id="IPR036662">
    <property type="entry name" value="PTS_EIIA_man-typ_sf"/>
</dbReference>
<dbReference type="SUPFAM" id="SSF53062">
    <property type="entry name" value="PTS system fructose IIA component-like"/>
    <property type="match status" value="1"/>
</dbReference>
<name>A0ABX2ECJ4_9BURK</name>
<protein>
    <submittedName>
        <fullName evidence="4">PTS fructose transporter subunit IIA</fullName>
    </submittedName>
</protein>
<reference evidence="4 5" key="1">
    <citation type="submission" date="2020-05" db="EMBL/GenBank/DDBJ databases">
        <title>Aquincola sp. isolate from soil.</title>
        <authorList>
            <person name="Han J."/>
            <person name="Kim D.-U."/>
        </authorList>
    </citation>
    <scope>NUCLEOTIDE SEQUENCE [LARGE SCALE GENOMIC DNA]</scope>
    <source>
        <strain evidence="4 5">S2</strain>
    </source>
</reference>
<keyword evidence="1" id="KW-0808">Transferase</keyword>
<dbReference type="InterPro" id="IPR051471">
    <property type="entry name" value="Bacterial_PTS_sugar_comp"/>
</dbReference>
<dbReference type="Proteomes" id="UP000737171">
    <property type="component" value="Unassembled WGS sequence"/>
</dbReference>
<accession>A0ABX2ECJ4</accession>
<dbReference type="Pfam" id="PF03610">
    <property type="entry name" value="EIIA-man"/>
    <property type="match status" value="1"/>
</dbReference>
<dbReference type="PANTHER" id="PTHR33799:SF1">
    <property type="entry name" value="PTS SYSTEM MANNOSE-SPECIFIC EIIAB COMPONENT-RELATED"/>
    <property type="match status" value="1"/>
</dbReference>
<feature type="region of interest" description="Disordered" evidence="2">
    <location>
        <begin position="125"/>
        <end position="149"/>
    </location>
</feature>
<dbReference type="InterPro" id="IPR004701">
    <property type="entry name" value="PTS_EIIA_man-typ"/>
</dbReference>
<keyword evidence="5" id="KW-1185">Reference proteome</keyword>
<dbReference type="EMBL" id="JABRWJ010000001">
    <property type="protein sequence ID" value="NRF66117.1"/>
    <property type="molecule type" value="Genomic_DNA"/>
</dbReference>
<feature type="compositionally biased region" description="Basic and acidic residues" evidence="2">
    <location>
        <begin position="138"/>
        <end position="149"/>
    </location>
</feature>
<dbReference type="PROSITE" id="PS51096">
    <property type="entry name" value="PTS_EIIA_TYPE_4"/>
    <property type="match status" value="1"/>
</dbReference>
<gene>
    <name evidence="4" type="ORF">HLB44_03900</name>
</gene>
<evidence type="ECO:0000313" key="5">
    <source>
        <dbReference type="Proteomes" id="UP000737171"/>
    </source>
</evidence>